<feature type="compositionally biased region" description="Polar residues" evidence="1">
    <location>
        <begin position="28"/>
        <end position="55"/>
    </location>
</feature>
<sequence length="81" mass="8667">MAFLLNNTNNGFKSGLVPLSEKLDDKNNNTWRYQTPPETIVASAQASEDSGNTMPGSAGAAVSTPPPSGTPTPNKAYREWR</sequence>
<name>A0ABU6WF16_9FABA</name>
<evidence type="ECO:0000313" key="2">
    <source>
        <dbReference type="EMBL" id="MED6183822.1"/>
    </source>
</evidence>
<comment type="caution">
    <text evidence="2">The sequence shown here is derived from an EMBL/GenBank/DDBJ whole genome shotgun (WGS) entry which is preliminary data.</text>
</comment>
<accession>A0ABU6WF16</accession>
<evidence type="ECO:0000313" key="3">
    <source>
        <dbReference type="Proteomes" id="UP001341840"/>
    </source>
</evidence>
<organism evidence="2 3">
    <name type="scientific">Stylosanthes scabra</name>
    <dbReference type="NCBI Taxonomy" id="79078"/>
    <lineage>
        <taxon>Eukaryota</taxon>
        <taxon>Viridiplantae</taxon>
        <taxon>Streptophyta</taxon>
        <taxon>Embryophyta</taxon>
        <taxon>Tracheophyta</taxon>
        <taxon>Spermatophyta</taxon>
        <taxon>Magnoliopsida</taxon>
        <taxon>eudicotyledons</taxon>
        <taxon>Gunneridae</taxon>
        <taxon>Pentapetalae</taxon>
        <taxon>rosids</taxon>
        <taxon>fabids</taxon>
        <taxon>Fabales</taxon>
        <taxon>Fabaceae</taxon>
        <taxon>Papilionoideae</taxon>
        <taxon>50 kb inversion clade</taxon>
        <taxon>dalbergioids sensu lato</taxon>
        <taxon>Dalbergieae</taxon>
        <taxon>Pterocarpus clade</taxon>
        <taxon>Stylosanthes</taxon>
    </lineage>
</organism>
<reference evidence="2 3" key="1">
    <citation type="journal article" date="2023" name="Plants (Basel)">
        <title>Bridging the Gap: Combining Genomics and Transcriptomics Approaches to Understand Stylosanthes scabra, an Orphan Legume from the Brazilian Caatinga.</title>
        <authorList>
            <person name="Ferreira-Neto J.R.C."/>
            <person name="da Silva M.D."/>
            <person name="Binneck E."/>
            <person name="de Melo N.F."/>
            <person name="da Silva R.H."/>
            <person name="de Melo A.L.T.M."/>
            <person name="Pandolfi V."/>
            <person name="Bustamante F.O."/>
            <person name="Brasileiro-Vidal A.C."/>
            <person name="Benko-Iseppon A.M."/>
        </authorList>
    </citation>
    <scope>NUCLEOTIDE SEQUENCE [LARGE SCALE GENOMIC DNA]</scope>
    <source>
        <tissue evidence="2">Leaves</tissue>
    </source>
</reference>
<proteinExistence type="predicted"/>
<dbReference type="EMBL" id="JASCZI010181471">
    <property type="protein sequence ID" value="MED6183822.1"/>
    <property type="molecule type" value="Genomic_DNA"/>
</dbReference>
<gene>
    <name evidence="2" type="ORF">PIB30_041339</name>
</gene>
<feature type="region of interest" description="Disordered" evidence="1">
    <location>
        <begin position="1"/>
        <end position="81"/>
    </location>
</feature>
<protein>
    <submittedName>
        <fullName evidence="2">Uncharacterized protein</fullName>
    </submittedName>
</protein>
<feature type="compositionally biased region" description="Polar residues" evidence="1">
    <location>
        <begin position="1"/>
        <end position="12"/>
    </location>
</feature>
<keyword evidence="3" id="KW-1185">Reference proteome</keyword>
<dbReference type="Proteomes" id="UP001341840">
    <property type="component" value="Unassembled WGS sequence"/>
</dbReference>
<evidence type="ECO:0000256" key="1">
    <source>
        <dbReference type="SAM" id="MobiDB-lite"/>
    </source>
</evidence>